<accession>L8GV89</accession>
<gene>
    <name evidence="13" type="ORF">ACA1_057280</name>
</gene>
<dbReference type="PROSITE" id="PS00136">
    <property type="entry name" value="SUBTILASE_ASP"/>
    <property type="match status" value="1"/>
</dbReference>
<evidence type="ECO:0000256" key="10">
    <source>
        <dbReference type="SAM" id="MobiDB-lite"/>
    </source>
</evidence>
<keyword evidence="14" id="KW-1185">Reference proteome</keyword>
<dbReference type="Pfam" id="PF16470">
    <property type="entry name" value="S8_pro-domain"/>
    <property type="match status" value="1"/>
</dbReference>
<dbReference type="Gene3D" id="3.40.50.200">
    <property type="entry name" value="Peptidase S8/S53 domain"/>
    <property type="match status" value="1"/>
</dbReference>
<keyword evidence="5 9" id="KW-0720">Serine protease</keyword>
<keyword evidence="2 9" id="KW-0645">Protease</keyword>
<dbReference type="Pfam" id="PF01483">
    <property type="entry name" value="P_proprotein"/>
    <property type="match status" value="1"/>
</dbReference>
<organism evidence="13 14">
    <name type="scientific">Acanthamoeba castellanii (strain ATCC 30010 / Neff)</name>
    <dbReference type="NCBI Taxonomy" id="1257118"/>
    <lineage>
        <taxon>Eukaryota</taxon>
        <taxon>Amoebozoa</taxon>
        <taxon>Discosea</taxon>
        <taxon>Longamoebia</taxon>
        <taxon>Centramoebida</taxon>
        <taxon>Acanthamoebidae</taxon>
        <taxon>Acanthamoeba</taxon>
    </lineage>
</organism>
<feature type="domain" description="P/Homo B" evidence="12">
    <location>
        <begin position="449"/>
        <end position="573"/>
    </location>
</feature>
<dbReference type="GeneID" id="14918171"/>
<evidence type="ECO:0000256" key="11">
    <source>
        <dbReference type="SAM" id="SignalP"/>
    </source>
</evidence>
<dbReference type="PRINTS" id="PR00723">
    <property type="entry name" value="SUBTILISIN"/>
</dbReference>
<feature type="compositionally biased region" description="Basic and acidic residues" evidence="10">
    <location>
        <begin position="183"/>
        <end position="201"/>
    </location>
</feature>
<dbReference type="RefSeq" id="XP_004339107.1">
    <property type="nucleotide sequence ID" value="XM_004339059.1"/>
</dbReference>
<evidence type="ECO:0000256" key="6">
    <source>
        <dbReference type="ARBA" id="ARBA00022837"/>
    </source>
</evidence>
<dbReference type="SUPFAM" id="SSF49785">
    <property type="entry name" value="Galactose-binding domain-like"/>
    <property type="match status" value="1"/>
</dbReference>
<keyword evidence="3 11" id="KW-0732">Signal</keyword>
<dbReference type="PANTHER" id="PTHR42884">
    <property type="entry name" value="PROPROTEIN CONVERTASE SUBTILISIN/KEXIN-RELATED"/>
    <property type="match status" value="1"/>
</dbReference>
<dbReference type="PROSITE" id="PS51829">
    <property type="entry name" value="P_HOMO_B"/>
    <property type="match status" value="1"/>
</dbReference>
<evidence type="ECO:0000313" key="14">
    <source>
        <dbReference type="Proteomes" id="UP000011083"/>
    </source>
</evidence>
<evidence type="ECO:0000259" key="12">
    <source>
        <dbReference type="PROSITE" id="PS51829"/>
    </source>
</evidence>
<dbReference type="InterPro" id="IPR023827">
    <property type="entry name" value="Peptidase_S8_Asp-AS"/>
</dbReference>
<comment type="similarity">
    <text evidence="1">Belongs to the peptidase S8 family. Furin subfamily.</text>
</comment>
<name>L8GV89_ACACF</name>
<dbReference type="GO" id="GO:0004252">
    <property type="term" value="F:serine-type endopeptidase activity"/>
    <property type="evidence" value="ECO:0007669"/>
    <property type="project" value="UniProtKB-UniRule"/>
</dbReference>
<sequence length="573" mass="61704">MRNLGQCLTTLGVILLLTVLNASAAYSHHMDFVTENGTQWAVKVSAKDQSEQFLKLKQLAEEHGCRIIGPVGNLRDYFLLEHDPNHRARRSIAEVDTALAVHPHVEWSEMQELRTHAKRMELITDPLYPAQHHLHNPHGRDLHVIPAWERGLSGRGIAISLVDDGLEWRHKDFGEGSRFLAEGSKDWNGRDDDPTPVRSDDTHGTACAGLAYAGMNDGTCGVGLAFAAKVSGQRLISGGVTDAMEAAALSYRNDLNHIYSCSWGPPDEGLNVEGPKHLMQQTFIEGTTNGRNGKGTIFMWAGGNGGGARDNVNYDGYANSIYSIAIASVNGDGRKADYSEEGAPLVVSATSSPPYVTTTGVKGGCDRRFSGTSASAPMISGVVALMLEANPNLTWRDVQNILLRTAAKNDEGDIDWVVNGAGLHVNHKYGFGLCDAAEATAMAATAPLLPPATTPVVVTWTGSVSIPDRSTAAATIPLQTNANIKVEHVQVRFVASHPRRGDLSITLKSPYGTSSVLALQHRDVGRDYDWTFMSMRHWGESSAGVWTLVVTDMKVGAVGQVTGVTLTLRGTQP</sequence>
<evidence type="ECO:0000256" key="2">
    <source>
        <dbReference type="ARBA" id="ARBA00022670"/>
    </source>
</evidence>
<feature type="active site" description="Charge relay system" evidence="8 9">
    <location>
        <position position="203"/>
    </location>
</feature>
<dbReference type="OMA" id="LAKQWHS"/>
<dbReference type="PANTHER" id="PTHR42884:SF14">
    <property type="entry name" value="NEUROENDOCRINE CONVERTASE 1"/>
    <property type="match status" value="1"/>
</dbReference>
<dbReference type="InterPro" id="IPR015500">
    <property type="entry name" value="Peptidase_S8_subtilisin-rel"/>
</dbReference>
<proteinExistence type="inferred from homology"/>
<reference evidence="13 14" key="1">
    <citation type="journal article" date="2013" name="Genome Biol.">
        <title>Genome of Acanthamoeba castellanii highlights extensive lateral gene transfer and early evolution of tyrosine kinase signaling.</title>
        <authorList>
            <person name="Clarke M."/>
            <person name="Lohan A.J."/>
            <person name="Liu B."/>
            <person name="Lagkouvardos I."/>
            <person name="Roy S."/>
            <person name="Zafar N."/>
            <person name="Bertelli C."/>
            <person name="Schilde C."/>
            <person name="Kianianmomeni A."/>
            <person name="Burglin T.R."/>
            <person name="Frech C."/>
            <person name="Turcotte B."/>
            <person name="Kopec K.O."/>
            <person name="Synnott J.M."/>
            <person name="Choo C."/>
            <person name="Paponov I."/>
            <person name="Finkler A."/>
            <person name="Soon Heng Tan C."/>
            <person name="Hutchins A.P."/>
            <person name="Weinmeier T."/>
            <person name="Rattei T."/>
            <person name="Chu J.S."/>
            <person name="Gimenez G."/>
            <person name="Irimia M."/>
            <person name="Rigden D.J."/>
            <person name="Fitzpatrick D.A."/>
            <person name="Lorenzo-Morales J."/>
            <person name="Bateman A."/>
            <person name="Chiu C.H."/>
            <person name="Tang P."/>
            <person name="Hegemann P."/>
            <person name="Fromm H."/>
            <person name="Raoult D."/>
            <person name="Greub G."/>
            <person name="Miranda-Saavedra D."/>
            <person name="Chen N."/>
            <person name="Nash P."/>
            <person name="Ginger M.L."/>
            <person name="Horn M."/>
            <person name="Schaap P."/>
            <person name="Caler L."/>
            <person name="Loftus B."/>
        </authorList>
    </citation>
    <scope>NUCLEOTIDE SEQUENCE [LARGE SCALE GENOMIC DNA]</scope>
    <source>
        <strain evidence="13 14">Neff</strain>
    </source>
</reference>
<keyword evidence="4 9" id="KW-0378">Hydrolase</keyword>
<feature type="active site" description="Charge relay system" evidence="8 9">
    <location>
        <position position="163"/>
    </location>
</feature>
<keyword evidence="7" id="KW-0865">Zymogen</keyword>
<evidence type="ECO:0000256" key="1">
    <source>
        <dbReference type="ARBA" id="ARBA00005325"/>
    </source>
</evidence>
<evidence type="ECO:0000256" key="8">
    <source>
        <dbReference type="PIRSR" id="PIRSR615500-1"/>
    </source>
</evidence>
<dbReference type="Gene3D" id="3.30.70.850">
    <property type="entry name" value="Peptidase S8, pro-domain"/>
    <property type="match status" value="1"/>
</dbReference>
<evidence type="ECO:0000313" key="13">
    <source>
        <dbReference type="EMBL" id="ELR17094.1"/>
    </source>
</evidence>
<dbReference type="GO" id="GO:0005802">
    <property type="term" value="C:trans-Golgi network"/>
    <property type="evidence" value="ECO:0007669"/>
    <property type="project" value="TreeGrafter"/>
</dbReference>
<dbReference type="VEuPathDB" id="AmoebaDB:ACA1_057280"/>
<dbReference type="InterPro" id="IPR000209">
    <property type="entry name" value="Peptidase_S8/S53_dom"/>
</dbReference>
<dbReference type="PROSITE" id="PS00138">
    <property type="entry name" value="SUBTILASE_SER"/>
    <property type="match status" value="1"/>
</dbReference>
<dbReference type="EMBL" id="KB007974">
    <property type="protein sequence ID" value="ELR17094.1"/>
    <property type="molecule type" value="Genomic_DNA"/>
</dbReference>
<dbReference type="SUPFAM" id="SSF52743">
    <property type="entry name" value="Subtilisin-like"/>
    <property type="match status" value="1"/>
</dbReference>
<dbReference type="SMR" id="L8GV89"/>
<dbReference type="PROSITE" id="PS51892">
    <property type="entry name" value="SUBTILASE"/>
    <property type="match status" value="1"/>
</dbReference>
<evidence type="ECO:0000256" key="5">
    <source>
        <dbReference type="ARBA" id="ARBA00022825"/>
    </source>
</evidence>
<dbReference type="InterPro" id="IPR034182">
    <property type="entry name" value="Kexin/furin"/>
</dbReference>
<feature type="signal peptide" evidence="11">
    <location>
        <begin position="1"/>
        <end position="24"/>
    </location>
</feature>
<evidence type="ECO:0000256" key="9">
    <source>
        <dbReference type="PROSITE-ProRule" id="PRU01240"/>
    </source>
</evidence>
<dbReference type="Pfam" id="PF00082">
    <property type="entry name" value="Peptidase_S8"/>
    <property type="match status" value="1"/>
</dbReference>
<dbReference type="AlphaFoldDB" id="L8GV89"/>
<dbReference type="GO" id="GO:0000139">
    <property type="term" value="C:Golgi membrane"/>
    <property type="evidence" value="ECO:0007669"/>
    <property type="project" value="TreeGrafter"/>
</dbReference>
<dbReference type="InterPro" id="IPR008979">
    <property type="entry name" value="Galactose-bd-like_sf"/>
</dbReference>
<feature type="active site" description="Charge relay system" evidence="8 9">
    <location>
        <position position="373"/>
    </location>
</feature>
<dbReference type="KEGG" id="acan:ACA1_057280"/>
<feature type="chain" id="PRO_5003990652" evidence="11">
    <location>
        <begin position="25"/>
        <end position="573"/>
    </location>
</feature>
<dbReference type="InterPro" id="IPR032815">
    <property type="entry name" value="S8_pro-domain"/>
</dbReference>
<evidence type="ECO:0000256" key="7">
    <source>
        <dbReference type="ARBA" id="ARBA00023145"/>
    </source>
</evidence>
<protein>
    <submittedName>
        <fullName evidence="13">Peptidase, S8/S53 subfamily protein</fullName>
    </submittedName>
</protein>
<evidence type="ECO:0000256" key="4">
    <source>
        <dbReference type="ARBA" id="ARBA00022801"/>
    </source>
</evidence>
<dbReference type="STRING" id="1257118.L8GV89"/>
<dbReference type="InterPro" id="IPR038466">
    <property type="entry name" value="S8_pro-domain_sf"/>
</dbReference>
<feature type="region of interest" description="Disordered" evidence="10">
    <location>
        <begin position="181"/>
        <end position="201"/>
    </location>
</feature>
<dbReference type="OrthoDB" id="300641at2759"/>
<dbReference type="Proteomes" id="UP000011083">
    <property type="component" value="Unassembled WGS sequence"/>
</dbReference>
<dbReference type="CDD" id="cd04059">
    <property type="entry name" value="Peptidases_S8_Protein_convertases_Kexins_Furin-like"/>
    <property type="match status" value="1"/>
</dbReference>
<dbReference type="InterPro" id="IPR023828">
    <property type="entry name" value="Peptidase_S8_Ser-AS"/>
</dbReference>
<keyword evidence="6" id="KW-0106">Calcium</keyword>
<dbReference type="SUPFAM" id="SSF54897">
    <property type="entry name" value="Protease propeptides/inhibitors"/>
    <property type="match status" value="1"/>
</dbReference>
<dbReference type="GO" id="GO:0016485">
    <property type="term" value="P:protein processing"/>
    <property type="evidence" value="ECO:0007669"/>
    <property type="project" value="TreeGrafter"/>
</dbReference>
<dbReference type="Gene3D" id="2.60.120.260">
    <property type="entry name" value="Galactose-binding domain-like"/>
    <property type="match status" value="1"/>
</dbReference>
<dbReference type="InterPro" id="IPR036852">
    <property type="entry name" value="Peptidase_S8/S53_dom_sf"/>
</dbReference>
<dbReference type="InterPro" id="IPR002884">
    <property type="entry name" value="P_dom"/>
</dbReference>
<evidence type="ECO:0000256" key="3">
    <source>
        <dbReference type="ARBA" id="ARBA00022729"/>
    </source>
</evidence>